<dbReference type="AlphaFoldDB" id="A0AAN9VS03"/>
<evidence type="ECO:0000313" key="9">
    <source>
        <dbReference type="EMBL" id="KAK7870250.1"/>
    </source>
</evidence>
<keyword evidence="10" id="KW-1185">Reference proteome</keyword>
<feature type="transmembrane region" description="Helical" evidence="7">
    <location>
        <begin position="387"/>
        <end position="406"/>
    </location>
</feature>
<organism evidence="9 10">
    <name type="scientific">Gryllus longicercus</name>
    <dbReference type="NCBI Taxonomy" id="2509291"/>
    <lineage>
        <taxon>Eukaryota</taxon>
        <taxon>Metazoa</taxon>
        <taxon>Ecdysozoa</taxon>
        <taxon>Arthropoda</taxon>
        <taxon>Hexapoda</taxon>
        <taxon>Insecta</taxon>
        <taxon>Pterygota</taxon>
        <taxon>Neoptera</taxon>
        <taxon>Polyneoptera</taxon>
        <taxon>Orthoptera</taxon>
        <taxon>Ensifera</taxon>
        <taxon>Gryllidea</taxon>
        <taxon>Grylloidea</taxon>
        <taxon>Gryllidae</taxon>
        <taxon>Gryllinae</taxon>
        <taxon>Gryllus</taxon>
    </lineage>
</organism>
<comment type="similarity">
    <text evidence="2">Belongs to the monovalent cation:proton antiporter 1 (CPA1) transporter (TC 2.A.36) family.</text>
</comment>
<dbReference type="InterPro" id="IPR051843">
    <property type="entry name" value="CPA1_transporter"/>
</dbReference>
<evidence type="ECO:0000256" key="5">
    <source>
        <dbReference type="ARBA" id="ARBA00023136"/>
    </source>
</evidence>
<feature type="transmembrane region" description="Helical" evidence="7">
    <location>
        <begin position="458"/>
        <end position="480"/>
    </location>
</feature>
<comment type="subcellular location">
    <subcellularLocation>
        <location evidence="1">Membrane</location>
        <topology evidence="1">Multi-pass membrane protein</topology>
    </subcellularLocation>
</comment>
<evidence type="ECO:0000256" key="4">
    <source>
        <dbReference type="ARBA" id="ARBA00022989"/>
    </source>
</evidence>
<dbReference type="Gene3D" id="1.20.1530.20">
    <property type="match status" value="1"/>
</dbReference>
<feature type="domain" description="Cation/H+ exchanger transmembrane" evidence="8">
    <location>
        <begin position="91"/>
        <end position="471"/>
    </location>
</feature>
<dbReference type="InterPro" id="IPR038770">
    <property type="entry name" value="Na+/solute_symporter_sf"/>
</dbReference>
<dbReference type="InterPro" id="IPR006153">
    <property type="entry name" value="Cation/H_exchanger_TM"/>
</dbReference>
<feature type="transmembrane region" description="Helical" evidence="7">
    <location>
        <begin position="319"/>
        <end position="338"/>
    </location>
</feature>
<feature type="transmembrane region" description="Helical" evidence="7">
    <location>
        <begin position="266"/>
        <end position="289"/>
    </location>
</feature>
<dbReference type="GO" id="GO:0015297">
    <property type="term" value="F:antiporter activity"/>
    <property type="evidence" value="ECO:0007669"/>
    <property type="project" value="InterPro"/>
</dbReference>
<dbReference type="EMBL" id="JAZDUA010000061">
    <property type="protein sequence ID" value="KAK7870250.1"/>
    <property type="molecule type" value="Genomic_DNA"/>
</dbReference>
<dbReference type="Proteomes" id="UP001378592">
    <property type="component" value="Unassembled WGS sequence"/>
</dbReference>
<evidence type="ECO:0000256" key="2">
    <source>
        <dbReference type="ARBA" id="ARBA00007367"/>
    </source>
</evidence>
<protein>
    <recommendedName>
        <fullName evidence="8">Cation/H+ exchanger transmembrane domain-containing protein</fullName>
    </recommendedName>
</protein>
<evidence type="ECO:0000313" key="10">
    <source>
        <dbReference type="Proteomes" id="UP001378592"/>
    </source>
</evidence>
<proteinExistence type="inferred from homology"/>
<feature type="transmembrane region" description="Helical" evidence="7">
    <location>
        <begin position="76"/>
        <end position="94"/>
    </location>
</feature>
<evidence type="ECO:0000256" key="6">
    <source>
        <dbReference type="SAM" id="MobiDB-lite"/>
    </source>
</evidence>
<evidence type="ECO:0000256" key="7">
    <source>
        <dbReference type="SAM" id="Phobius"/>
    </source>
</evidence>
<keyword evidence="3 7" id="KW-0812">Transmembrane</keyword>
<dbReference type="GO" id="GO:0016020">
    <property type="term" value="C:membrane"/>
    <property type="evidence" value="ECO:0007669"/>
    <property type="project" value="UniProtKB-SubCell"/>
</dbReference>
<feature type="transmembrane region" description="Helical" evidence="7">
    <location>
        <begin position="225"/>
        <end position="254"/>
    </location>
</feature>
<keyword evidence="5 7" id="KW-0472">Membrane</keyword>
<feature type="transmembrane region" description="Helical" evidence="7">
    <location>
        <begin position="51"/>
        <end position="70"/>
    </location>
</feature>
<gene>
    <name evidence="9" type="ORF">R5R35_000980</name>
</gene>
<evidence type="ECO:0000256" key="3">
    <source>
        <dbReference type="ARBA" id="ARBA00022692"/>
    </source>
</evidence>
<feature type="transmembrane region" description="Helical" evidence="7">
    <location>
        <begin position="191"/>
        <end position="213"/>
    </location>
</feature>
<dbReference type="GO" id="GO:1902600">
    <property type="term" value="P:proton transmembrane transport"/>
    <property type="evidence" value="ECO:0007669"/>
    <property type="project" value="InterPro"/>
</dbReference>
<reference evidence="9 10" key="1">
    <citation type="submission" date="2024-03" db="EMBL/GenBank/DDBJ databases">
        <title>The genome assembly and annotation of the cricket Gryllus longicercus Weissman &amp; Gray.</title>
        <authorList>
            <person name="Szrajer S."/>
            <person name="Gray D."/>
            <person name="Ylla G."/>
        </authorList>
    </citation>
    <scope>NUCLEOTIDE SEQUENCE [LARGE SCALE GENOMIC DNA]</scope>
    <source>
        <strain evidence="9">DAG 2021-001</strain>
        <tissue evidence="9">Whole body minus gut</tissue>
    </source>
</reference>
<accession>A0AAN9VS03</accession>
<dbReference type="Pfam" id="PF00999">
    <property type="entry name" value="Na_H_Exchanger"/>
    <property type="match status" value="1"/>
</dbReference>
<keyword evidence="4 7" id="KW-1133">Transmembrane helix</keyword>
<dbReference type="PANTHER" id="PTHR31102:SF1">
    <property type="entry name" value="CATION_H+ EXCHANGER DOMAIN-CONTAINING PROTEIN"/>
    <property type="match status" value="1"/>
</dbReference>
<evidence type="ECO:0000259" key="8">
    <source>
        <dbReference type="Pfam" id="PF00999"/>
    </source>
</evidence>
<dbReference type="PANTHER" id="PTHR31102">
    <property type="match status" value="1"/>
</dbReference>
<feature type="region of interest" description="Disordered" evidence="6">
    <location>
        <begin position="493"/>
        <end position="534"/>
    </location>
</feature>
<evidence type="ECO:0000256" key="1">
    <source>
        <dbReference type="ARBA" id="ARBA00004141"/>
    </source>
</evidence>
<sequence>MAQPPGAPDQGRSQLAVAPNAHTDSPVEFVFPEENTVKPRRDAWWARVRRATAALAAAACGAALWAAGAAAVGAPLLPGGAAFALVALYAAALASTRAADALRLPGLLGPLAAGVAARSLRLVALDAGAEEVAALLRQASIALIMSAAGLGLEPAALRRLSGAVLRLALLPGLVEVAAVAVASYLLLDLPWLWGAMLGASLAAISPAVVIPCLNSLRKRGFVVDGGIATIIVAAASLDDVVAFTAFQGIFSVIFSSGDLGWRLSQGPIGLLIGLGFGLTWGAFCGFVPYHTIGHKSGLRVALVAAGGLLAQFGGDALEFESAGVMGCVVSAMVAAALWRRFDPQGNEAVAAAQRLMDCAWAWVEPVLFALVGAEVDLRTLDARASGLGAAALAIALILRLVVSVLAAYGEDFTFKERIFIAFAWFPKATVQAALGPVALDAARALQPPSPLAVARGRVLLNVNVLSILLTAPAGAAFMALGGPRLLRRRADAQQLPGPPRTPDAEAPVPQSSGDHSPPGPPRSLPLERIPQNHVVPPLPQKITHFIW</sequence>
<name>A0AAN9VS03_9ORTH</name>
<feature type="transmembrane region" description="Helical" evidence="7">
    <location>
        <begin position="164"/>
        <end position="185"/>
    </location>
</feature>
<feature type="transmembrane region" description="Helical" evidence="7">
    <location>
        <begin position="359"/>
        <end position="375"/>
    </location>
</feature>
<comment type="caution">
    <text evidence="9">The sequence shown here is derived from an EMBL/GenBank/DDBJ whole genome shotgun (WGS) entry which is preliminary data.</text>
</comment>